<evidence type="ECO:0000313" key="9">
    <source>
        <dbReference type="Proteomes" id="UP001364617"/>
    </source>
</evidence>
<keyword evidence="9" id="KW-1185">Reference proteome</keyword>
<dbReference type="InterPro" id="IPR013295">
    <property type="entry name" value="MAL"/>
</dbReference>
<dbReference type="InterPro" id="IPR050578">
    <property type="entry name" value="MARVEL-CKLF_proteins"/>
</dbReference>
<evidence type="ECO:0000313" key="8">
    <source>
        <dbReference type="EMBL" id="KAK7152889.1"/>
    </source>
</evidence>
<dbReference type="PRINTS" id="PR01884">
    <property type="entry name" value="MALPROTEIN"/>
</dbReference>
<dbReference type="InterPro" id="IPR008253">
    <property type="entry name" value="Marvel"/>
</dbReference>
<feature type="transmembrane region" description="Helical" evidence="6">
    <location>
        <begin position="90"/>
        <end position="114"/>
    </location>
</feature>
<dbReference type="Proteomes" id="UP001364617">
    <property type="component" value="Unassembled WGS sequence"/>
</dbReference>
<dbReference type="PANTHER" id="PTHR22776">
    <property type="entry name" value="MARVEL-CONTAINING POTENTIAL LIPID RAFT-ASSOCIATED PROTEIN"/>
    <property type="match status" value="1"/>
</dbReference>
<keyword evidence="2 5" id="KW-0812">Transmembrane</keyword>
<dbReference type="GO" id="GO:0019911">
    <property type="term" value="F:structural constituent of myelin sheath"/>
    <property type="evidence" value="ECO:0007669"/>
    <property type="project" value="TreeGrafter"/>
</dbReference>
<dbReference type="GO" id="GO:0042552">
    <property type="term" value="P:myelination"/>
    <property type="evidence" value="ECO:0007669"/>
    <property type="project" value="TreeGrafter"/>
</dbReference>
<reference evidence="8 9" key="1">
    <citation type="submission" date="2024-02" db="EMBL/GenBank/DDBJ databases">
        <title>Chromosome-level genome assembly of the Eurasian Minnow (Phoxinus phoxinus).</title>
        <authorList>
            <person name="Oriowo T.O."/>
            <person name="Martin S."/>
            <person name="Stange M."/>
            <person name="Chrysostomakis Y."/>
            <person name="Brown T."/>
            <person name="Winkler S."/>
            <person name="Kukowka S."/>
            <person name="Myers E.W."/>
            <person name="Bohne A."/>
        </authorList>
    </citation>
    <scope>NUCLEOTIDE SEQUENCE [LARGE SCALE GENOMIC DNA]</scope>
    <source>
        <strain evidence="8">ZFMK-TIS-60720</strain>
        <tissue evidence="8">Whole Organism</tissue>
    </source>
</reference>
<organism evidence="8 9">
    <name type="scientific">Phoxinus phoxinus</name>
    <name type="common">Eurasian minnow</name>
    <dbReference type="NCBI Taxonomy" id="58324"/>
    <lineage>
        <taxon>Eukaryota</taxon>
        <taxon>Metazoa</taxon>
        <taxon>Chordata</taxon>
        <taxon>Craniata</taxon>
        <taxon>Vertebrata</taxon>
        <taxon>Euteleostomi</taxon>
        <taxon>Actinopterygii</taxon>
        <taxon>Neopterygii</taxon>
        <taxon>Teleostei</taxon>
        <taxon>Ostariophysi</taxon>
        <taxon>Cypriniformes</taxon>
        <taxon>Leuciscidae</taxon>
        <taxon>Phoxininae</taxon>
        <taxon>Phoxinus</taxon>
    </lineage>
</organism>
<evidence type="ECO:0000259" key="7">
    <source>
        <dbReference type="PROSITE" id="PS51225"/>
    </source>
</evidence>
<evidence type="ECO:0000256" key="4">
    <source>
        <dbReference type="ARBA" id="ARBA00023136"/>
    </source>
</evidence>
<feature type="domain" description="MARVEL" evidence="7">
    <location>
        <begin position="19"/>
        <end position="156"/>
    </location>
</feature>
<name>A0AAN9CYV6_9TELE</name>
<proteinExistence type="predicted"/>
<sequence length="158" mass="17708">MTMAAVTQQMSSLPSGLRICTTAPDILYLPELVFGGLVWILVASTYVTPINPQGWVMFVSVFCFVMTFLWLIIFAFGAHKNSSAWATADFIYHLIAVTFYLSASVILANVTIGWESFTSVQLVFKYYQIDIAAVVFSFIATLLYFIHCILSAARWKSF</sequence>
<dbReference type="EMBL" id="JAYKXH010000011">
    <property type="protein sequence ID" value="KAK7152889.1"/>
    <property type="molecule type" value="Genomic_DNA"/>
</dbReference>
<evidence type="ECO:0000256" key="1">
    <source>
        <dbReference type="ARBA" id="ARBA00004141"/>
    </source>
</evidence>
<feature type="transmembrane region" description="Helical" evidence="6">
    <location>
        <begin position="126"/>
        <end position="150"/>
    </location>
</feature>
<dbReference type="Pfam" id="PF01284">
    <property type="entry name" value="MARVEL"/>
    <property type="match status" value="1"/>
</dbReference>
<comment type="subcellular location">
    <subcellularLocation>
        <location evidence="1">Membrane</location>
        <topology evidence="1">Multi-pass membrane protein</topology>
    </subcellularLocation>
</comment>
<accession>A0AAN9CYV6</accession>
<evidence type="ECO:0000256" key="2">
    <source>
        <dbReference type="ARBA" id="ARBA00022692"/>
    </source>
</evidence>
<feature type="transmembrane region" description="Helical" evidence="6">
    <location>
        <begin position="26"/>
        <end position="48"/>
    </location>
</feature>
<keyword evidence="3 6" id="KW-1133">Transmembrane helix</keyword>
<dbReference type="GO" id="GO:0016020">
    <property type="term" value="C:membrane"/>
    <property type="evidence" value="ECO:0007669"/>
    <property type="project" value="UniProtKB-SubCell"/>
</dbReference>
<dbReference type="PROSITE" id="PS51225">
    <property type="entry name" value="MARVEL"/>
    <property type="match status" value="1"/>
</dbReference>
<gene>
    <name evidence="8" type="ORF">R3I93_010964</name>
</gene>
<evidence type="ECO:0000256" key="3">
    <source>
        <dbReference type="ARBA" id="ARBA00022989"/>
    </source>
</evidence>
<dbReference type="AlphaFoldDB" id="A0AAN9CYV6"/>
<evidence type="ECO:0000256" key="5">
    <source>
        <dbReference type="PROSITE-ProRule" id="PRU00581"/>
    </source>
</evidence>
<keyword evidence="4 5" id="KW-0472">Membrane</keyword>
<protein>
    <recommendedName>
        <fullName evidence="7">MARVEL domain-containing protein</fullName>
    </recommendedName>
</protein>
<feature type="transmembrane region" description="Helical" evidence="6">
    <location>
        <begin position="54"/>
        <end position="78"/>
    </location>
</feature>
<comment type="caution">
    <text evidence="8">The sequence shown here is derived from an EMBL/GenBank/DDBJ whole genome shotgun (WGS) entry which is preliminary data.</text>
</comment>
<dbReference type="PANTHER" id="PTHR22776:SF88">
    <property type="entry name" value="MAL-LIKE PROTEIN-RELATED"/>
    <property type="match status" value="1"/>
</dbReference>
<evidence type="ECO:0000256" key="6">
    <source>
        <dbReference type="SAM" id="Phobius"/>
    </source>
</evidence>